<dbReference type="Gene3D" id="2.40.10.10">
    <property type="entry name" value="Trypsin-like serine proteases"/>
    <property type="match status" value="2"/>
</dbReference>
<dbReference type="EMBL" id="JBHRZN010000002">
    <property type="protein sequence ID" value="MFC3850152.1"/>
    <property type="molecule type" value="Genomic_DNA"/>
</dbReference>
<gene>
    <name evidence="2" type="ORF">ACFORJ_08225</name>
</gene>
<reference evidence="3" key="1">
    <citation type="journal article" date="2019" name="Int. J. Syst. Evol. Microbiol.">
        <title>The Global Catalogue of Microorganisms (GCM) 10K type strain sequencing project: providing services to taxonomists for standard genome sequencing and annotation.</title>
        <authorList>
            <consortium name="The Broad Institute Genomics Platform"/>
            <consortium name="The Broad Institute Genome Sequencing Center for Infectious Disease"/>
            <person name="Wu L."/>
            <person name="Ma J."/>
        </authorList>
    </citation>
    <scope>NUCLEOTIDE SEQUENCE [LARGE SCALE GENOMIC DNA]</scope>
    <source>
        <strain evidence="3">CCUG 53252</strain>
    </source>
</reference>
<organism evidence="2 3">
    <name type="scientific">Corynebacterium hansenii</name>
    <dbReference type="NCBI Taxonomy" id="394964"/>
    <lineage>
        <taxon>Bacteria</taxon>
        <taxon>Bacillati</taxon>
        <taxon>Actinomycetota</taxon>
        <taxon>Actinomycetes</taxon>
        <taxon>Mycobacteriales</taxon>
        <taxon>Corynebacteriaceae</taxon>
        <taxon>Corynebacterium</taxon>
    </lineage>
</organism>
<sequence>MAAVTCAVLAATGLGGAAAMAVPSLPDVSDPAPAAPPAVAPAPNGPVADLAEAAESAASAVVKPDAADGANGTGPALDGAARELAMEPHPVAEAPVSKILGATPGPVHNRVDGVWFPSPTAPAEAERLAGEGRALVGPGTPILVGDGDARNVCTLAAAGRDAGGRLIGLTAGHCGATGAPVRSMDAVEAGVIGTVQRVDATYDYAVLVLGGNAVPTSTYGDTRVTSVGDLPKTGETACKQGVATGRTCGPTWVQGAPGSASDPHVSTQICAAPGDSGAPVFVGERLVGMIKGADSAPACVTPLQGPAFAPTIVTSVRAQIDDMNLHGGPGGGFQLA</sequence>
<keyword evidence="1" id="KW-0732">Signal</keyword>
<evidence type="ECO:0008006" key="4">
    <source>
        <dbReference type="Google" id="ProtNLM"/>
    </source>
</evidence>
<evidence type="ECO:0000256" key="1">
    <source>
        <dbReference type="SAM" id="SignalP"/>
    </source>
</evidence>
<protein>
    <recommendedName>
        <fullName evidence="4">Serine protease</fullName>
    </recommendedName>
</protein>
<dbReference type="Proteomes" id="UP001595751">
    <property type="component" value="Unassembled WGS sequence"/>
</dbReference>
<dbReference type="RefSeq" id="WP_290289637.1">
    <property type="nucleotide sequence ID" value="NZ_CP047211.1"/>
</dbReference>
<evidence type="ECO:0000313" key="3">
    <source>
        <dbReference type="Proteomes" id="UP001595751"/>
    </source>
</evidence>
<dbReference type="SUPFAM" id="SSF50494">
    <property type="entry name" value="Trypsin-like serine proteases"/>
    <property type="match status" value="1"/>
</dbReference>
<evidence type="ECO:0000313" key="2">
    <source>
        <dbReference type="EMBL" id="MFC3850152.1"/>
    </source>
</evidence>
<comment type="caution">
    <text evidence="2">The sequence shown here is derived from an EMBL/GenBank/DDBJ whole genome shotgun (WGS) entry which is preliminary data.</text>
</comment>
<name>A0ABV7ZNK8_9CORY</name>
<accession>A0ABV7ZNK8</accession>
<dbReference type="InterPro" id="IPR009003">
    <property type="entry name" value="Peptidase_S1_PA"/>
</dbReference>
<keyword evidence="3" id="KW-1185">Reference proteome</keyword>
<proteinExistence type="predicted"/>
<dbReference type="InterPro" id="IPR043504">
    <property type="entry name" value="Peptidase_S1_PA_chymotrypsin"/>
</dbReference>
<feature type="chain" id="PRO_5046202117" description="Serine protease" evidence="1">
    <location>
        <begin position="22"/>
        <end position="336"/>
    </location>
</feature>
<feature type="signal peptide" evidence="1">
    <location>
        <begin position="1"/>
        <end position="21"/>
    </location>
</feature>